<evidence type="ECO:0000313" key="1">
    <source>
        <dbReference type="EMBL" id="GBC00664.1"/>
    </source>
</evidence>
<accession>A0A2Z6RF12</accession>
<organism evidence="1 2">
    <name type="scientific">Rhizophagus clarus</name>
    <dbReference type="NCBI Taxonomy" id="94130"/>
    <lineage>
        <taxon>Eukaryota</taxon>
        <taxon>Fungi</taxon>
        <taxon>Fungi incertae sedis</taxon>
        <taxon>Mucoromycota</taxon>
        <taxon>Glomeromycotina</taxon>
        <taxon>Glomeromycetes</taxon>
        <taxon>Glomerales</taxon>
        <taxon>Glomeraceae</taxon>
        <taxon>Rhizophagus</taxon>
    </lineage>
</organism>
<comment type="caution">
    <text evidence="1">The sequence shown here is derived from an EMBL/GenBank/DDBJ whole genome shotgun (WGS) entry which is preliminary data.</text>
</comment>
<keyword evidence="2" id="KW-1185">Reference proteome</keyword>
<gene>
    <name evidence="1" type="ORF">RclHR1_03930014</name>
</gene>
<dbReference type="AlphaFoldDB" id="A0A2Z6RF12"/>
<dbReference type="Proteomes" id="UP000247702">
    <property type="component" value="Unassembled WGS sequence"/>
</dbReference>
<evidence type="ECO:0000313" key="2">
    <source>
        <dbReference type="Proteomes" id="UP000247702"/>
    </source>
</evidence>
<dbReference type="EMBL" id="BEXD01003257">
    <property type="protein sequence ID" value="GBC00664.1"/>
    <property type="molecule type" value="Genomic_DNA"/>
</dbReference>
<name>A0A2Z6RF12_9GLOM</name>
<proteinExistence type="predicted"/>
<reference evidence="1 2" key="1">
    <citation type="submission" date="2017-11" db="EMBL/GenBank/DDBJ databases">
        <title>The genome of Rhizophagus clarus HR1 reveals common genetic basis of auxotrophy among arbuscular mycorrhizal fungi.</title>
        <authorList>
            <person name="Kobayashi Y."/>
        </authorList>
    </citation>
    <scope>NUCLEOTIDE SEQUENCE [LARGE SCALE GENOMIC DNA]</scope>
    <source>
        <strain evidence="1 2">HR1</strain>
    </source>
</reference>
<sequence>MQLKINHYKDIIVEWIPYNQFIDIKEIAKFDFTTFYSAIWSDGPLIYNNDCYNDDIYDEYKRVPKRVSNEKAILKCLDNSQNNSNELFLDEAGAARTCLINNGNIDRITIYGIFQEPSTKDYIIVIKDCYCAKCGDRYTDLCYKWCKPCQVNYLKQNFANWTSENEIIDEFIQEMQLKIESYKDIIVE</sequence>
<protein>
    <submittedName>
        <fullName evidence="1">Uncharacterized protein</fullName>
    </submittedName>
</protein>